<evidence type="ECO:0000313" key="2">
    <source>
        <dbReference type="EMBL" id="KAF2495604.1"/>
    </source>
</evidence>
<feature type="region of interest" description="Disordered" evidence="1">
    <location>
        <begin position="1"/>
        <end position="43"/>
    </location>
</feature>
<name>A0A6A6QU13_9PEZI</name>
<dbReference type="Proteomes" id="UP000799750">
    <property type="component" value="Unassembled WGS sequence"/>
</dbReference>
<dbReference type="OrthoDB" id="3797797at2759"/>
<protein>
    <submittedName>
        <fullName evidence="2">Uncharacterized protein</fullName>
    </submittedName>
</protein>
<accession>A0A6A6QU13</accession>
<reference evidence="2" key="1">
    <citation type="journal article" date="2020" name="Stud. Mycol.">
        <title>101 Dothideomycetes genomes: a test case for predicting lifestyles and emergence of pathogens.</title>
        <authorList>
            <person name="Haridas S."/>
            <person name="Albert R."/>
            <person name="Binder M."/>
            <person name="Bloem J."/>
            <person name="Labutti K."/>
            <person name="Salamov A."/>
            <person name="Andreopoulos B."/>
            <person name="Baker S."/>
            <person name="Barry K."/>
            <person name="Bills G."/>
            <person name="Bluhm B."/>
            <person name="Cannon C."/>
            <person name="Castanera R."/>
            <person name="Culley D."/>
            <person name="Daum C."/>
            <person name="Ezra D."/>
            <person name="Gonzalez J."/>
            <person name="Henrissat B."/>
            <person name="Kuo A."/>
            <person name="Liang C."/>
            <person name="Lipzen A."/>
            <person name="Lutzoni F."/>
            <person name="Magnuson J."/>
            <person name="Mondo S."/>
            <person name="Nolan M."/>
            <person name="Ohm R."/>
            <person name="Pangilinan J."/>
            <person name="Park H.-J."/>
            <person name="Ramirez L."/>
            <person name="Alfaro M."/>
            <person name="Sun H."/>
            <person name="Tritt A."/>
            <person name="Yoshinaga Y."/>
            <person name="Zwiers L.-H."/>
            <person name="Turgeon B."/>
            <person name="Goodwin S."/>
            <person name="Spatafora J."/>
            <person name="Crous P."/>
            <person name="Grigoriev I."/>
        </authorList>
    </citation>
    <scope>NUCLEOTIDE SEQUENCE</scope>
    <source>
        <strain evidence="2">CBS 269.34</strain>
    </source>
</reference>
<organism evidence="2 3">
    <name type="scientific">Lophium mytilinum</name>
    <dbReference type="NCBI Taxonomy" id="390894"/>
    <lineage>
        <taxon>Eukaryota</taxon>
        <taxon>Fungi</taxon>
        <taxon>Dikarya</taxon>
        <taxon>Ascomycota</taxon>
        <taxon>Pezizomycotina</taxon>
        <taxon>Dothideomycetes</taxon>
        <taxon>Pleosporomycetidae</taxon>
        <taxon>Mytilinidiales</taxon>
        <taxon>Mytilinidiaceae</taxon>
        <taxon>Lophium</taxon>
    </lineage>
</organism>
<dbReference type="EMBL" id="MU004189">
    <property type="protein sequence ID" value="KAF2495604.1"/>
    <property type="molecule type" value="Genomic_DNA"/>
</dbReference>
<evidence type="ECO:0000256" key="1">
    <source>
        <dbReference type="SAM" id="MobiDB-lite"/>
    </source>
</evidence>
<sequence>MARTKGKARRQAARQRALDSKKKPQPPKLIEPGNPHPVLEPYTLPYRGKLSTPSPDLVAIRMTEAESRMAEAAARRAARRATREKARVARIAADPDSYHTRILREEQQRQEAELRRRQPPQRVFYQHYHGPNVPIGQIVHFNSIEDFDSSRLVRNIRSVRFGGKFRIQDSHIEALIAAGPEFCQQLTEFQSKSPDNGYGSTLTDNALCKLAEACPRLARVEFKPSVSLSDVALLAFLNHCPNIYLGHNWERLGNWAGHMESIEGPVQEPVNGE</sequence>
<dbReference type="InterPro" id="IPR032675">
    <property type="entry name" value="LRR_dom_sf"/>
</dbReference>
<gene>
    <name evidence="2" type="ORF">BU16DRAFT_394197</name>
</gene>
<dbReference type="AlphaFoldDB" id="A0A6A6QU13"/>
<feature type="compositionally biased region" description="Basic residues" evidence="1">
    <location>
        <begin position="1"/>
        <end position="13"/>
    </location>
</feature>
<evidence type="ECO:0000313" key="3">
    <source>
        <dbReference type="Proteomes" id="UP000799750"/>
    </source>
</evidence>
<keyword evidence="3" id="KW-1185">Reference proteome</keyword>
<proteinExistence type="predicted"/>
<dbReference type="Gene3D" id="3.80.10.10">
    <property type="entry name" value="Ribonuclease Inhibitor"/>
    <property type="match status" value="1"/>
</dbReference>